<proteinExistence type="predicted"/>
<organism evidence="1 2">
    <name type="scientific">Enterobacter bugandensis</name>
    <dbReference type="NCBI Taxonomy" id="881260"/>
    <lineage>
        <taxon>Bacteria</taxon>
        <taxon>Pseudomonadati</taxon>
        <taxon>Pseudomonadota</taxon>
        <taxon>Gammaproteobacteria</taxon>
        <taxon>Enterobacterales</taxon>
        <taxon>Enterobacteriaceae</taxon>
        <taxon>Enterobacter</taxon>
    </lineage>
</organism>
<dbReference type="Proteomes" id="UP001158416">
    <property type="component" value="Unassembled WGS sequence"/>
</dbReference>
<evidence type="ECO:0000313" key="2">
    <source>
        <dbReference type="Proteomes" id="UP001158416"/>
    </source>
</evidence>
<sequence length="85" mass="9888">MFVREKVEALAARRLTEQQIADVLDIDMDELRQDRERLALFREAIRIGTAKGEAELRGALYKRARNGDVYAYNELMRLSRSKDSD</sequence>
<dbReference type="AlphaFoldDB" id="A0AA42TQ63"/>
<comment type="caution">
    <text evidence="1">The sequence shown here is derived from an EMBL/GenBank/DDBJ whole genome shotgun (WGS) entry which is preliminary data.</text>
</comment>
<name>A0AA42TQ63_9ENTR</name>
<dbReference type="RefSeq" id="WP_006119763.1">
    <property type="nucleotide sequence ID" value="NZ_JAOCAP010000020.1"/>
</dbReference>
<gene>
    <name evidence="1" type="ORF">N5C39_22690</name>
</gene>
<accession>A0AA42TQ63</accession>
<evidence type="ECO:0000313" key="1">
    <source>
        <dbReference type="EMBL" id="MDH1321180.1"/>
    </source>
</evidence>
<reference evidence="1" key="1">
    <citation type="submission" date="2022-09" db="EMBL/GenBank/DDBJ databases">
        <title>Intensive care unit water sources are persistently colonized with multi-drug resistant bacteria and are the site of extensive horizontal gene transfer of antibiotic resistance genes.</title>
        <authorList>
            <person name="Diorio-Toth L."/>
        </authorList>
    </citation>
    <scope>NUCLEOTIDE SEQUENCE</scope>
    <source>
        <strain evidence="1">GD03936</strain>
    </source>
</reference>
<protein>
    <submittedName>
        <fullName evidence="1">Uncharacterized protein</fullName>
    </submittedName>
</protein>
<dbReference type="EMBL" id="JAOCAP010000020">
    <property type="protein sequence ID" value="MDH1321180.1"/>
    <property type="molecule type" value="Genomic_DNA"/>
</dbReference>